<evidence type="ECO:0000259" key="7">
    <source>
        <dbReference type="Pfam" id="PF01266"/>
    </source>
</evidence>
<accession>A0ABU6J6E8</accession>
<organism evidence="9 10">
    <name type="scientific">Noviherbaspirillum album</name>
    <dbReference type="NCBI Taxonomy" id="3080276"/>
    <lineage>
        <taxon>Bacteria</taxon>
        <taxon>Pseudomonadati</taxon>
        <taxon>Pseudomonadota</taxon>
        <taxon>Betaproteobacteria</taxon>
        <taxon>Burkholderiales</taxon>
        <taxon>Oxalobacteraceae</taxon>
        <taxon>Noviherbaspirillum</taxon>
    </lineage>
</organism>
<dbReference type="Gene3D" id="3.50.50.60">
    <property type="entry name" value="FAD/NAD(P)-binding domain"/>
    <property type="match status" value="1"/>
</dbReference>
<comment type="caution">
    <text evidence="9">The sequence shown here is derived from an EMBL/GenBank/DDBJ whole genome shotgun (WGS) entry which is preliminary data.</text>
</comment>
<keyword evidence="3 6" id="KW-0285">Flavoprotein</keyword>
<evidence type="ECO:0000256" key="2">
    <source>
        <dbReference type="ARBA" id="ARBA00007330"/>
    </source>
</evidence>
<dbReference type="InterPro" id="IPR031656">
    <property type="entry name" value="DAO_C"/>
</dbReference>
<evidence type="ECO:0000256" key="4">
    <source>
        <dbReference type="ARBA" id="ARBA00022827"/>
    </source>
</evidence>
<sequence>MENSQHTLECDLLVVGGGINGAGIARDAAGRGLSVILCEKDDLAAHTSSASTKLIHGGLRYLEHYEFNLVRKALIEREVLLRSAPHIMWPLRFVMPHDKGQRPGWMIRAGLFLYDRLARRELLPGSQGVDLRTHPAGAPLKPEFTRGFVYSDGWVDDARLVVLNAIDAAERGARVFTRTACESASREDRGQHWNARLRAAGGAAIHVKARSLVNAAGPWTAHFLQSAAQRPSAKSLRLIKGSHIVVRRLFDHPYAYIFQHPDSRIVFTIPYEQDFTLVGTTDIDYQGDAGKVAIDRQEIGYLCELANRYFRKSITPDDVVWSYSGVRPLVEDEAASASAVTRDYRFEFDTDGAPLLSVFGGKITTFRKLAEEAVDLLAARLPVPQVRNGAWTERACLPGGDLFGAVPSNRSVSEFGGFVQDMQRKYAWLPPSLVMRYARAYGTRIHALLEGRTRIADMGEELAPGLFAAEVIYLMQIEWATTAGDILWRRSKLGLHVPAGTEARLDVWMQASRAAA</sequence>
<evidence type="ECO:0000313" key="10">
    <source>
        <dbReference type="Proteomes" id="UP001352263"/>
    </source>
</evidence>
<keyword evidence="10" id="KW-1185">Reference proteome</keyword>
<dbReference type="Pfam" id="PF16901">
    <property type="entry name" value="DAO_C"/>
    <property type="match status" value="1"/>
</dbReference>
<dbReference type="NCBIfam" id="NF009906">
    <property type="entry name" value="PRK13369.1"/>
    <property type="match status" value="1"/>
</dbReference>
<comment type="cofactor">
    <cofactor evidence="1 6">
        <name>FAD</name>
        <dbReference type="ChEBI" id="CHEBI:57692"/>
    </cofactor>
</comment>
<dbReference type="EC" id="1.1.5.3" evidence="6"/>
<dbReference type="PROSITE" id="PS00977">
    <property type="entry name" value="FAD_G3PDH_1"/>
    <property type="match status" value="1"/>
</dbReference>
<dbReference type="PANTHER" id="PTHR11985">
    <property type="entry name" value="GLYCEROL-3-PHOSPHATE DEHYDROGENASE"/>
    <property type="match status" value="1"/>
</dbReference>
<dbReference type="NCBIfam" id="NF008899">
    <property type="entry name" value="PRK12266.1"/>
    <property type="match status" value="1"/>
</dbReference>
<dbReference type="Gene3D" id="3.30.9.10">
    <property type="entry name" value="D-Amino Acid Oxidase, subunit A, domain 2"/>
    <property type="match status" value="1"/>
</dbReference>
<name>A0ABU6J6E8_9BURK</name>
<feature type="domain" description="FAD dependent oxidoreductase" evidence="7">
    <location>
        <begin position="11"/>
        <end position="365"/>
    </location>
</feature>
<proteinExistence type="inferred from homology"/>
<dbReference type="Proteomes" id="UP001352263">
    <property type="component" value="Unassembled WGS sequence"/>
</dbReference>
<feature type="domain" description="Alpha-glycerophosphate oxidase C-terminal" evidence="8">
    <location>
        <begin position="392"/>
        <end position="502"/>
    </location>
</feature>
<dbReference type="InterPro" id="IPR000447">
    <property type="entry name" value="G3P_DH_FAD-dep"/>
</dbReference>
<evidence type="ECO:0000256" key="6">
    <source>
        <dbReference type="RuleBase" id="RU361217"/>
    </source>
</evidence>
<dbReference type="EMBL" id="JAWIIV010000005">
    <property type="protein sequence ID" value="MEC4719186.1"/>
    <property type="molecule type" value="Genomic_DNA"/>
</dbReference>
<dbReference type="PANTHER" id="PTHR11985:SF15">
    <property type="entry name" value="GLYCEROL-3-PHOSPHATE DEHYDROGENASE, MITOCHONDRIAL"/>
    <property type="match status" value="1"/>
</dbReference>
<protein>
    <recommendedName>
        <fullName evidence="6">Glycerol-3-phosphate dehydrogenase</fullName>
        <ecNumber evidence="6">1.1.5.3</ecNumber>
    </recommendedName>
</protein>
<comment type="catalytic activity">
    <reaction evidence="6">
        <text>a quinone + sn-glycerol 3-phosphate = dihydroxyacetone phosphate + a quinol</text>
        <dbReference type="Rhea" id="RHEA:18977"/>
        <dbReference type="ChEBI" id="CHEBI:24646"/>
        <dbReference type="ChEBI" id="CHEBI:57597"/>
        <dbReference type="ChEBI" id="CHEBI:57642"/>
        <dbReference type="ChEBI" id="CHEBI:132124"/>
        <dbReference type="EC" id="1.1.5.3"/>
    </reaction>
</comment>
<dbReference type="InterPro" id="IPR038299">
    <property type="entry name" value="DAO_C_sf"/>
</dbReference>
<dbReference type="Gene3D" id="6.10.250.1890">
    <property type="match status" value="1"/>
</dbReference>
<dbReference type="GO" id="GO:0004368">
    <property type="term" value="F:glycerol-3-phosphate dehydrogenase (quinone) activity"/>
    <property type="evidence" value="ECO:0007669"/>
    <property type="project" value="UniProtKB-EC"/>
</dbReference>
<reference evidence="9 10" key="1">
    <citation type="submission" date="2023-10" db="EMBL/GenBank/DDBJ databases">
        <title>Noviherbaspirillum sp. CPCC 100848 genome assembly.</title>
        <authorList>
            <person name="Li X.Y."/>
            <person name="Fang X.M."/>
        </authorList>
    </citation>
    <scope>NUCLEOTIDE SEQUENCE [LARGE SCALE GENOMIC DNA]</scope>
    <source>
        <strain evidence="9 10">CPCC 100848</strain>
    </source>
</reference>
<comment type="similarity">
    <text evidence="2 6">Belongs to the FAD-dependent glycerol-3-phosphate dehydrogenase family.</text>
</comment>
<evidence type="ECO:0000313" key="9">
    <source>
        <dbReference type="EMBL" id="MEC4719186.1"/>
    </source>
</evidence>
<dbReference type="InterPro" id="IPR006076">
    <property type="entry name" value="FAD-dep_OxRdtase"/>
</dbReference>
<dbReference type="SUPFAM" id="SSF54373">
    <property type="entry name" value="FAD-linked reductases, C-terminal domain"/>
    <property type="match status" value="1"/>
</dbReference>
<evidence type="ECO:0000256" key="1">
    <source>
        <dbReference type="ARBA" id="ARBA00001974"/>
    </source>
</evidence>
<keyword evidence="4" id="KW-0274">FAD</keyword>
<dbReference type="RefSeq" id="WP_326505901.1">
    <property type="nucleotide sequence ID" value="NZ_JAWIIV010000005.1"/>
</dbReference>
<evidence type="ECO:0000256" key="5">
    <source>
        <dbReference type="ARBA" id="ARBA00023002"/>
    </source>
</evidence>
<dbReference type="Gene3D" id="1.10.8.870">
    <property type="entry name" value="Alpha-glycerophosphate oxidase, cap domain"/>
    <property type="match status" value="1"/>
</dbReference>
<dbReference type="Pfam" id="PF01266">
    <property type="entry name" value="DAO"/>
    <property type="match status" value="1"/>
</dbReference>
<evidence type="ECO:0000259" key="8">
    <source>
        <dbReference type="Pfam" id="PF16901"/>
    </source>
</evidence>
<gene>
    <name evidence="9" type="primary">glpD</name>
    <name evidence="9" type="ORF">RY831_08505</name>
</gene>
<dbReference type="SUPFAM" id="SSF51905">
    <property type="entry name" value="FAD/NAD(P)-binding domain"/>
    <property type="match status" value="1"/>
</dbReference>
<keyword evidence="5 6" id="KW-0560">Oxidoreductase</keyword>
<evidence type="ECO:0000256" key="3">
    <source>
        <dbReference type="ARBA" id="ARBA00022630"/>
    </source>
</evidence>
<dbReference type="InterPro" id="IPR036188">
    <property type="entry name" value="FAD/NAD-bd_sf"/>
</dbReference>
<dbReference type="PRINTS" id="PR01001">
    <property type="entry name" value="FADG3PDH"/>
</dbReference>